<accession>A0A1C6H055</accession>
<feature type="domain" description="Peptidase M50" evidence="12">
    <location>
        <begin position="10"/>
        <end position="327"/>
    </location>
</feature>
<comment type="similarity">
    <text evidence="3">Belongs to the peptidase M50B family.</text>
</comment>
<feature type="transmembrane region" description="Helical" evidence="11">
    <location>
        <begin position="271"/>
        <end position="291"/>
    </location>
</feature>
<reference evidence="13" key="1">
    <citation type="submission" date="2015-09" db="EMBL/GenBank/DDBJ databases">
        <authorList>
            <consortium name="Pathogen Informatics"/>
        </authorList>
    </citation>
    <scope>NUCLEOTIDE SEQUENCE</scope>
    <source>
        <strain evidence="13">2789STDY5834896</strain>
    </source>
</reference>
<evidence type="ECO:0000256" key="9">
    <source>
        <dbReference type="ARBA" id="ARBA00023049"/>
    </source>
</evidence>
<protein>
    <submittedName>
        <fullName evidence="13">Zinc metalloprotease rasP</fullName>
        <ecNumber evidence="13">3.4.24.-</ecNumber>
    </submittedName>
</protein>
<name>A0A1C6H055_9FIRM</name>
<dbReference type="GO" id="GO:0004222">
    <property type="term" value="F:metalloendopeptidase activity"/>
    <property type="evidence" value="ECO:0007669"/>
    <property type="project" value="InterPro"/>
</dbReference>
<dbReference type="PANTHER" id="PTHR42837:SF2">
    <property type="entry name" value="MEMBRANE METALLOPROTEASE ARASP2, CHLOROPLASTIC-RELATED"/>
    <property type="match status" value="1"/>
</dbReference>
<sequence>MSFVLSICLAILMFGLIIMIHELGHFVVAKLGGIKVNEFAIGMGPTLLKKQKGDTTYALRLVPIGGFVSMEGEDEDSPDPHSFGQRPIWIRIFVVIAGAAMNLILGFVILVILTSTAKLVPTTTVAKFGDSSLSAQSGLQVGDEIHAINGRRVFIANDIDFELMRDKDGKVDMAVRRDGKLVELNGVEFSMAKDDSGNQYISRDFWVLGVEKTVGGVIKESALWTVSVGKMVWVSLIDLVTGNVPISQVAGPIGTIDVIDQAVGMGWETTLSMLALLTINVGIFNLLPIPALDGGRLVFLLIEAVRRKPIPAKYEGAIHAVGFLLLIGFMLFVSYSDITRIFTR</sequence>
<proteinExistence type="inferred from homology"/>
<evidence type="ECO:0000256" key="6">
    <source>
        <dbReference type="ARBA" id="ARBA00022801"/>
    </source>
</evidence>
<evidence type="ECO:0000256" key="1">
    <source>
        <dbReference type="ARBA" id="ARBA00001947"/>
    </source>
</evidence>
<evidence type="ECO:0000256" key="7">
    <source>
        <dbReference type="ARBA" id="ARBA00022833"/>
    </source>
</evidence>
<keyword evidence="4 13" id="KW-0645">Protease</keyword>
<evidence type="ECO:0000259" key="12">
    <source>
        <dbReference type="Pfam" id="PF02163"/>
    </source>
</evidence>
<keyword evidence="10 11" id="KW-0472">Membrane</keyword>
<dbReference type="InterPro" id="IPR036034">
    <property type="entry name" value="PDZ_sf"/>
</dbReference>
<evidence type="ECO:0000256" key="8">
    <source>
        <dbReference type="ARBA" id="ARBA00022989"/>
    </source>
</evidence>
<dbReference type="InterPro" id="IPR008915">
    <property type="entry name" value="Peptidase_M50"/>
</dbReference>
<feature type="transmembrane region" description="Helical" evidence="11">
    <location>
        <begin position="316"/>
        <end position="335"/>
    </location>
</feature>
<evidence type="ECO:0000256" key="4">
    <source>
        <dbReference type="ARBA" id="ARBA00022670"/>
    </source>
</evidence>
<evidence type="ECO:0000256" key="10">
    <source>
        <dbReference type="ARBA" id="ARBA00023136"/>
    </source>
</evidence>
<dbReference type="Pfam" id="PF02163">
    <property type="entry name" value="Peptidase_M50"/>
    <property type="match status" value="1"/>
</dbReference>
<dbReference type="EC" id="3.4.24.-" evidence="13"/>
<dbReference type="SUPFAM" id="SSF50156">
    <property type="entry name" value="PDZ domain-like"/>
    <property type="match status" value="1"/>
</dbReference>
<organism evidence="13">
    <name type="scientific">uncultured Anaerotruncus sp</name>
    <dbReference type="NCBI Taxonomy" id="905011"/>
    <lineage>
        <taxon>Bacteria</taxon>
        <taxon>Bacillati</taxon>
        <taxon>Bacillota</taxon>
        <taxon>Clostridia</taxon>
        <taxon>Eubacteriales</taxon>
        <taxon>Oscillospiraceae</taxon>
        <taxon>Anaerotruncus</taxon>
        <taxon>environmental samples</taxon>
    </lineage>
</organism>
<keyword evidence="7" id="KW-0862">Zinc</keyword>
<gene>
    <name evidence="13" type="primary">rasP</name>
    <name evidence="13" type="ORF">SAMEA3545359_00618</name>
</gene>
<dbReference type="GO" id="GO:0016020">
    <property type="term" value="C:membrane"/>
    <property type="evidence" value="ECO:0007669"/>
    <property type="project" value="UniProtKB-SubCell"/>
</dbReference>
<keyword evidence="5 11" id="KW-0812">Transmembrane</keyword>
<dbReference type="CDD" id="cd06163">
    <property type="entry name" value="S2P-M50_PDZ_RseP-like"/>
    <property type="match status" value="1"/>
</dbReference>
<evidence type="ECO:0000256" key="5">
    <source>
        <dbReference type="ARBA" id="ARBA00022692"/>
    </source>
</evidence>
<keyword evidence="8 11" id="KW-1133">Transmembrane helix</keyword>
<dbReference type="EMBL" id="FMHG01000001">
    <property type="protein sequence ID" value="SCJ50856.1"/>
    <property type="molecule type" value="Genomic_DNA"/>
</dbReference>
<dbReference type="Gene3D" id="2.30.42.10">
    <property type="match status" value="1"/>
</dbReference>
<dbReference type="InterPro" id="IPR004387">
    <property type="entry name" value="Pept_M50_Zn"/>
</dbReference>
<evidence type="ECO:0000313" key="13">
    <source>
        <dbReference type="EMBL" id="SCJ50856.1"/>
    </source>
</evidence>
<feature type="transmembrane region" description="Helical" evidence="11">
    <location>
        <begin position="88"/>
        <end position="113"/>
    </location>
</feature>
<comment type="cofactor">
    <cofactor evidence="1">
        <name>Zn(2+)</name>
        <dbReference type="ChEBI" id="CHEBI:29105"/>
    </cofactor>
</comment>
<evidence type="ECO:0000256" key="11">
    <source>
        <dbReference type="SAM" id="Phobius"/>
    </source>
</evidence>
<comment type="subcellular location">
    <subcellularLocation>
        <location evidence="2">Membrane</location>
        <topology evidence="2">Multi-pass membrane protein</topology>
    </subcellularLocation>
</comment>
<keyword evidence="9 13" id="KW-0482">Metalloprotease</keyword>
<dbReference type="AlphaFoldDB" id="A0A1C6H055"/>
<dbReference type="GO" id="GO:0006508">
    <property type="term" value="P:proteolysis"/>
    <property type="evidence" value="ECO:0007669"/>
    <property type="project" value="UniProtKB-KW"/>
</dbReference>
<keyword evidence="6 13" id="KW-0378">Hydrolase</keyword>
<dbReference type="PANTHER" id="PTHR42837">
    <property type="entry name" value="REGULATOR OF SIGMA-E PROTEASE RSEP"/>
    <property type="match status" value="1"/>
</dbReference>
<evidence type="ECO:0000256" key="3">
    <source>
        <dbReference type="ARBA" id="ARBA00007931"/>
    </source>
</evidence>
<evidence type="ECO:0000256" key="2">
    <source>
        <dbReference type="ARBA" id="ARBA00004141"/>
    </source>
</evidence>